<gene>
    <name evidence="2" type="ORF">Cvel_7755.t1.CR2</name>
</gene>
<feature type="region of interest" description="Disordered" evidence="1">
    <location>
        <begin position="1"/>
        <end position="64"/>
    </location>
</feature>
<feature type="compositionally biased region" description="Polar residues" evidence="1">
    <location>
        <begin position="89"/>
        <end position="107"/>
    </location>
</feature>
<evidence type="ECO:0000256" key="1">
    <source>
        <dbReference type="SAM" id="MobiDB-lite"/>
    </source>
</evidence>
<name>A0A0K6S9D6_9ALVE</name>
<feature type="region of interest" description="Disordered" evidence="1">
    <location>
        <begin position="158"/>
        <end position="185"/>
    </location>
</feature>
<dbReference type="AlphaFoldDB" id="A0A0K6S9D6"/>
<proteinExistence type="predicted"/>
<dbReference type="EMBL" id="CDMZ01003364">
    <property type="protein sequence ID" value="CUC10270.1"/>
    <property type="molecule type" value="Genomic_DNA"/>
</dbReference>
<organism evidence="2">
    <name type="scientific">Chromera velia CCMP2878</name>
    <dbReference type="NCBI Taxonomy" id="1169474"/>
    <lineage>
        <taxon>Eukaryota</taxon>
        <taxon>Sar</taxon>
        <taxon>Alveolata</taxon>
        <taxon>Colpodellida</taxon>
        <taxon>Chromeraceae</taxon>
        <taxon>Chromera</taxon>
    </lineage>
</organism>
<dbReference type="VEuPathDB" id="CryptoDB:Cvel_7755"/>
<evidence type="ECO:0000313" key="2">
    <source>
        <dbReference type="EMBL" id="CUC10270.1"/>
    </source>
</evidence>
<reference evidence="2" key="1">
    <citation type="submission" date="2014-11" db="EMBL/GenBank/DDBJ databases">
        <title>Molecular phylogeny of cliff fern family Woodsiaceae with morphological implications.</title>
        <authorList>
            <person name="Shao Y.-Z."/>
            <person name="Wei R."/>
            <person name="Zhang X.-C."/>
        </authorList>
    </citation>
    <scope>NUCLEOTIDE SEQUENCE</scope>
</reference>
<accession>A0A0K6S9D6</accession>
<sequence>MVGGGGAGFESYSSSRLGLNMEGGYKRPHPPDSSSSSELGSSEEEDEGRDLHAAPQATVEAARSAPPSLGFFAVAMQQQQLDARGGTASEGTSSHSQLPPSTQAQQSLPVGYSLRMVSMQPQPLQEHQNPAQIVSPGAGGKDRERPTVDLIQSDFRQTHAGSSMEQHSHHSAVAAPPPPLQKQGSDIHASDLALHSTAASTLKPMKKKRRTEVTWNRRYPWWTGSLWEAGQILKNTLEEKGFVVATTTIEMRLAFRGNVPVRAAWGGRNGVNLILNGRKLAVKCSSELAGQQVVCRFNEAHCLHR</sequence>
<protein>
    <submittedName>
        <fullName evidence="2">Uncharacterized protein</fullName>
    </submittedName>
</protein>
<feature type="region of interest" description="Disordered" evidence="1">
    <location>
        <begin position="81"/>
        <end position="107"/>
    </location>
</feature>